<comment type="catalytic activity">
    <reaction evidence="9">
        <text>N-terminal S-1,2-diacyl-sn-glyceryl-L-cysteinyl-[lipoprotein] + a glycerophospholipid = N-acyl-S-1,2-diacyl-sn-glyceryl-L-cysteinyl-[lipoprotein] + a 2-acyl-sn-glycero-3-phospholipid + H(+)</text>
        <dbReference type="Rhea" id="RHEA:48228"/>
        <dbReference type="Rhea" id="RHEA-COMP:14681"/>
        <dbReference type="Rhea" id="RHEA-COMP:14684"/>
        <dbReference type="ChEBI" id="CHEBI:15378"/>
        <dbReference type="ChEBI" id="CHEBI:136912"/>
        <dbReference type="ChEBI" id="CHEBI:140656"/>
        <dbReference type="ChEBI" id="CHEBI:140657"/>
        <dbReference type="ChEBI" id="CHEBI:140660"/>
        <dbReference type="EC" id="2.3.1.269"/>
    </reaction>
</comment>
<dbReference type="InterPro" id="IPR045378">
    <property type="entry name" value="LNT_N"/>
</dbReference>
<dbReference type="STRING" id="573413.Spirs_3184"/>
<feature type="transmembrane region" description="Helical" evidence="9">
    <location>
        <begin position="165"/>
        <end position="186"/>
    </location>
</feature>
<evidence type="ECO:0000259" key="10">
    <source>
        <dbReference type="PROSITE" id="PS50263"/>
    </source>
</evidence>
<feature type="transmembrane region" description="Helical" evidence="9">
    <location>
        <begin position="207"/>
        <end position="227"/>
    </location>
</feature>
<dbReference type="HOGENOM" id="CLU_019563_1_1_12"/>
<evidence type="ECO:0000256" key="9">
    <source>
        <dbReference type="HAMAP-Rule" id="MF_01148"/>
    </source>
</evidence>
<feature type="transmembrane region" description="Helical" evidence="9">
    <location>
        <begin position="521"/>
        <end position="539"/>
    </location>
</feature>
<organism evidence="11 12">
    <name type="scientific">Sediminispirochaeta smaragdinae (strain DSM 11293 / JCM 15392 / SEBR 4228)</name>
    <name type="common">Spirochaeta smaragdinae</name>
    <dbReference type="NCBI Taxonomy" id="573413"/>
    <lineage>
        <taxon>Bacteria</taxon>
        <taxon>Pseudomonadati</taxon>
        <taxon>Spirochaetota</taxon>
        <taxon>Spirochaetia</taxon>
        <taxon>Spirochaetales</taxon>
        <taxon>Spirochaetaceae</taxon>
        <taxon>Sediminispirochaeta</taxon>
    </lineage>
</organism>
<dbReference type="NCBIfam" id="TIGR00546">
    <property type="entry name" value="lnt"/>
    <property type="match status" value="1"/>
</dbReference>
<feature type="transmembrane region" description="Helical" evidence="9">
    <location>
        <begin position="41"/>
        <end position="57"/>
    </location>
</feature>
<reference evidence="11 12" key="1">
    <citation type="journal article" date="2010" name="Stand. Genomic Sci.">
        <title>Complete genome sequence of Spirochaeta smaragdinae type strain (SEBR 4228).</title>
        <authorList>
            <person name="Mavromatis K."/>
            <person name="Yasawong M."/>
            <person name="Chertkov O."/>
            <person name="Lapidus A."/>
            <person name="Lucas S."/>
            <person name="Nolan M."/>
            <person name="Del Rio T.G."/>
            <person name="Tice H."/>
            <person name="Cheng J.F."/>
            <person name="Pitluck S."/>
            <person name="Liolios K."/>
            <person name="Ivanova N."/>
            <person name="Tapia R."/>
            <person name="Han C."/>
            <person name="Bruce D."/>
            <person name="Goodwin L."/>
            <person name="Pati A."/>
            <person name="Chen A."/>
            <person name="Palaniappan K."/>
            <person name="Land M."/>
            <person name="Hauser L."/>
            <person name="Chang Y.J."/>
            <person name="Jeffries C.D."/>
            <person name="Detter J.C."/>
            <person name="Rohde M."/>
            <person name="Brambilla E."/>
            <person name="Spring S."/>
            <person name="Goker M."/>
            <person name="Sikorski J."/>
            <person name="Woyke T."/>
            <person name="Bristow J."/>
            <person name="Eisen J.A."/>
            <person name="Markowitz V."/>
            <person name="Hugenholtz P."/>
            <person name="Klenk H.P."/>
            <person name="Kyrpides N.C."/>
        </authorList>
    </citation>
    <scope>NUCLEOTIDE SEQUENCE [LARGE SCALE GENOMIC DNA]</scope>
    <source>
        <strain evidence="12">DSM 11293 / JCM 15392 / SEBR 4228</strain>
    </source>
</reference>
<comment type="function">
    <text evidence="9">Catalyzes the phospholipid dependent N-acylation of the N-terminal cysteine of apolipoprotein, the last step in lipoprotein maturation.</text>
</comment>
<evidence type="ECO:0000256" key="4">
    <source>
        <dbReference type="ARBA" id="ARBA00022679"/>
    </source>
</evidence>
<dbReference type="InterPro" id="IPR036526">
    <property type="entry name" value="C-N_Hydrolase_sf"/>
</dbReference>
<name>E1R5F4_SEDSS</name>
<dbReference type="InterPro" id="IPR003010">
    <property type="entry name" value="C-N_Hydrolase"/>
</dbReference>
<evidence type="ECO:0000256" key="3">
    <source>
        <dbReference type="ARBA" id="ARBA00022475"/>
    </source>
</evidence>
<evidence type="ECO:0000256" key="6">
    <source>
        <dbReference type="ARBA" id="ARBA00022989"/>
    </source>
</evidence>
<keyword evidence="8 9" id="KW-0012">Acyltransferase</keyword>
<dbReference type="KEGG" id="ssm:Spirs_3184"/>
<evidence type="ECO:0000256" key="2">
    <source>
        <dbReference type="ARBA" id="ARBA00010065"/>
    </source>
</evidence>
<comment type="similarity">
    <text evidence="2 9">Belongs to the CN hydrolase family. Apolipoprotein N-acyltransferase subfamily.</text>
</comment>
<protein>
    <recommendedName>
        <fullName evidence="9">Apolipoprotein N-acyltransferase</fullName>
        <shortName evidence="9">ALP N-acyltransferase</shortName>
        <ecNumber evidence="9">2.3.1.269</ecNumber>
    </recommendedName>
</protein>
<evidence type="ECO:0000313" key="11">
    <source>
        <dbReference type="EMBL" id="ADK82282.1"/>
    </source>
</evidence>
<dbReference type="HAMAP" id="MF_01148">
    <property type="entry name" value="Lnt"/>
    <property type="match status" value="1"/>
</dbReference>
<evidence type="ECO:0000256" key="7">
    <source>
        <dbReference type="ARBA" id="ARBA00023136"/>
    </source>
</evidence>
<proteinExistence type="inferred from homology"/>
<keyword evidence="12" id="KW-1185">Reference proteome</keyword>
<evidence type="ECO:0000313" key="12">
    <source>
        <dbReference type="Proteomes" id="UP000002318"/>
    </source>
</evidence>
<dbReference type="EMBL" id="CP002116">
    <property type="protein sequence ID" value="ADK82282.1"/>
    <property type="molecule type" value="Genomic_DNA"/>
</dbReference>
<dbReference type="CDD" id="cd07571">
    <property type="entry name" value="ALP_N-acyl_transferase"/>
    <property type="match status" value="1"/>
</dbReference>
<dbReference type="UniPathway" id="UPA00666"/>
<keyword evidence="4 9" id="KW-0808">Transferase</keyword>
<dbReference type="GO" id="GO:0016410">
    <property type="term" value="F:N-acyltransferase activity"/>
    <property type="evidence" value="ECO:0007669"/>
    <property type="project" value="UniProtKB-UniRule"/>
</dbReference>
<dbReference type="AlphaFoldDB" id="E1R5F4"/>
<keyword evidence="7 9" id="KW-0472">Membrane</keyword>
<dbReference type="PANTHER" id="PTHR38686">
    <property type="entry name" value="APOLIPOPROTEIN N-ACYLTRANSFERASE"/>
    <property type="match status" value="1"/>
</dbReference>
<gene>
    <name evidence="9" type="primary">lnt</name>
    <name evidence="11" type="ordered locus">Spirs_3184</name>
</gene>
<feature type="transmembrane region" description="Helical" evidence="9">
    <location>
        <begin position="64"/>
        <end position="83"/>
    </location>
</feature>
<keyword evidence="3 9" id="KW-1003">Cell membrane</keyword>
<dbReference type="Pfam" id="PF20154">
    <property type="entry name" value="LNT_N"/>
    <property type="match status" value="1"/>
</dbReference>
<sequence>MLADGGSRGLLRKTFGELGLLSLSAFLFAFSFPSFISVDGLWPLVFIALIPIVPVIHRCSWAAAPFYGAFYGFLSYAVFNYWLTTFHPLAIFIVPVIYAVYFLILFPALKAVDLFFPRYAYWIQAVVWVGYEYLRTQGFLGYPYGNLGYALYKVLPLIQISELTGVWGVSFLIALIGFFLGHALLFTFEYDASFFVSLKVWFSRRKAALAVCSVLLVGTLIFGFVVMRGSYDDQRPWKVALIQHNADTWKGGLPTYRRNLRTMIALSDRALAADEPEAVIWSETAFVPGVDWHSRYRTDSERYALVEELRNYLADKSVPFILGNDDGQKADPGLPPVLSDGRLNRVDYNAVLLYENGKLRQTYRKTHLVPFTEHFPYKKLFPGFYQLLVDHNYHFWEKGTEYTVFETDNGVHFSTPICFEDVFGYLSRRFVRNGADVIVNLTNDSWSGSVAAQMQHMGMAVFRAVELRRSVIRSSNSGMTCTINPDGRLTGMLEPFAEDYYIGSVPIYAERNTLYYHWGDWFPLVMLSLGLVLLLVGGVRKIVLRKS</sequence>
<dbReference type="InterPro" id="IPR004563">
    <property type="entry name" value="Apolipo_AcylTrfase"/>
</dbReference>
<dbReference type="RefSeq" id="WP_013255741.1">
    <property type="nucleotide sequence ID" value="NC_014364.1"/>
</dbReference>
<keyword evidence="9" id="KW-0997">Cell inner membrane</keyword>
<evidence type="ECO:0000256" key="5">
    <source>
        <dbReference type="ARBA" id="ARBA00022692"/>
    </source>
</evidence>
<keyword evidence="6 9" id="KW-1133">Transmembrane helix</keyword>
<dbReference type="PANTHER" id="PTHR38686:SF1">
    <property type="entry name" value="APOLIPOPROTEIN N-ACYLTRANSFERASE"/>
    <property type="match status" value="1"/>
</dbReference>
<dbReference type="EC" id="2.3.1.269" evidence="9"/>
<accession>E1R5F4</accession>
<dbReference type="SUPFAM" id="SSF56317">
    <property type="entry name" value="Carbon-nitrogen hydrolase"/>
    <property type="match status" value="1"/>
</dbReference>
<dbReference type="GO" id="GO:0042158">
    <property type="term" value="P:lipoprotein biosynthetic process"/>
    <property type="evidence" value="ECO:0007669"/>
    <property type="project" value="UniProtKB-UniRule"/>
</dbReference>
<feature type="transmembrane region" description="Helical" evidence="9">
    <location>
        <begin position="18"/>
        <end position="35"/>
    </location>
</feature>
<evidence type="ECO:0000256" key="8">
    <source>
        <dbReference type="ARBA" id="ARBA00023315"/>
    </source>
</evidence>
<dbReference type="PROSITE" id="PS50263">
    <property type="entry name" value="CN_HYDROLASE"/>
    <property type="match status" value="1"/>
</dbReference>
<comment type="pathway">
    <text evidence="9">Protein modification; lipoprotein biosynthesis (N-acyl transfer).</text>
</comment>
<dbReference type="GO" id="GO:0005886">
    <property type="term" value="C:plasma membrane"/>
    <property type="evidence" value="ECO:0007669"/>
    <property type="project" value="UniProtKB-SubCell"/>
</dbReference>
<feature type="transmembrane region" description="Helical" evidence="9">
    <location>
        <begin position="89"/>
        <end position="109"/>
    </location>
</feature>
<dbReference type="Pfam" id="PF00795">
    <property type="entry name" value="CN_hydrolase"/>
    <property type="match status" value="1"/>
</dbReference>
<comment type="subcellular location">
    <subcellularLocation>
        <location evidence="9">Cell inner membrane</location>
        <topology evidence="9">Multi-pass membrane protein</topology>
    </subcellularLocation>
    <subcellularLocation>
        <location evidence="1">Cell membrane</location>
        <topology evidence="1">Multi-pass membrane protein</topology>
    </subcellularLocation>
</comment>
<dbReference type="Gene3D" id="3.60.110.10">
    <property type="entry name" value="Carbon-nitrogen hydrolase"/>
    <property type="match status" value="1"/>
</dbReference>
<dbReference type="eggNOG" id="COG0815">
    <property type="taxonomic scope" value="Bacteria"/>
</dbReference>
<dbReference type="Proteomes" id="UP000002318">
    <property type="component" value="Chromosome"/>
</dbReference>
<evidence type="ECO:0000256" key="1">
    <source>
        <dbReference type="ARBA" id="ARBA00004651"/>
    </source>
</evidence>
<keyword evidence="5 9" id="KW-0812">Transmembrane</keyword>
<feature type="domain" description="CN hydrolase" evidence="10">
    <location>
        <begin position="237"/>
        <end position="507"/>
    </location>
</feature>